<sequence length="505" mass="57935">MVEPNTLKQLRLSLKPYSLLYVEDNVGLNRQAATLFQKIFETVYIAYDGEEGLSLFNRHHPSIVITDITMPKMDGLAMAEAIVKIDPDIKVIITTAHDDPELLHKGIRVGVFDYLVKPIRIENLTETLTRCSDFLKEALHHKIFNTNLHTVFNYQNDLVILLQGQKIVMANQSCLDFFAVQSVEPLQQRFEEFGALLLKHNGFLYNHDGIDWFAEISKNPGKLFNVKIAGADEEHHHFILRYQSIPDQEGYGVLSLNDVSELGLLKLYDAPAVEKERLSKDQKTVRSLLEMAMRNGAKIRAHNLYKGIGITNDAIITEADENGIVLKTPYVQLKAMQFEKEFFLTSELFPIVILCNEIKNFNFDDQSVQFTHYQMVNTSPVRRQSIRVIPDQKLTLTLLYEGHKFETDIVIMDISINSVRLQLPSLPAGFSPKQKVLLDIVLTTGLRPLIINTLSEVYRIHEEPHHFEVVFTYVLHGEDHKSLIDYIAKRQMVLIREFKGMQCEK</sequence>
<accession>E4U0H5</accession>
<dbReference type="Proteomes" id="UP000008721">
    <property type="component" value="Chromosome"/>
</dbReference>
<dbReference type="InterPro" id="IPR011006">
    <property type="entry name" value="CheY-like_superfamily"/>
</dbReference>
<dbReference type="Pfam" id="PF00072">
    <property type="entry name" value="Response_reg"/>
    <property type="match status" value="1"/>
</dbReference>
<dbReference type="OrthoDB" id="9800029at2"/>
<reference evidence="3 4" key="1">
    <citation type="journal article" date="2012" name="Stand. Genomic Sci.">
        <title>Complete genome sequence of the sulfur compounds oxidizing chemolithoautotroph Sulfuricurvum kujiense type strain (YK-1(T)).</title>
        <authorList>
            <person name="Han C."/>
            <person name="Kotsyurbenko O."/>
            <person name="Chertkov O."/>
            <person name="Held B."/>
            <person name="Lapidus A."/>
            <person name="Nolan M."/>
            <person name="Lucas S."/>
            <person name="Hammon N."/>
            <person name="Deshpande S."/>
            <person name="Cheng J.F."/>
            <person name="Tapia R."/>
            <person name="Goodwin L.A."/>
            <person name="Pitluck S."/>
            <person name="Liolios K."/>
            <person name="Pagani I."/>
            <person name="Ivanova N."/>
            <person name="Mavromatis K."/>
            <person name="Mikhailova N."/>
            <person name="Pati A."/>
            <person name="Chen A."/>
            <person name="Palaniappan K."/>
            <person name="Land M."/>
            <person name="Hauser L."/>
            <person name="Chang Y.J."/>
            <person name="Jeffries C.D."/>
            <person name="Brambilla E.M."/>
            <person name="Rohde M."/>
            <person name="Spring S."/>
            <person name="Sikorski J."/>
            <person name="Goker M."/>
            <person name="Woyke T."/>
            <person name="Bristow J."/>
            <person name="Eisen J.A."/>
            <person name="Markowitz V."/>
            <person name="Hugenholtz P."/>
            <person name="Kyrpides N.C."/>
            <person name="Klenk H.P."/>
            <person name="Detter J.C."/>
        </authorList>
    </citation>
    <scope>NUCLEOTIDE SEQUENCE [LARGE SCALE GENOMIC DNA]</scope>
    <source>
        <strain evidence="4">ATCC BAA-921 / DSM 16994 / JCM 11577 / YK-1</strain>
    </source>
</reference>
<dbReference type="SUPFAM" id="SSF52172">
    <property type="entry name" value="CheY-like"/>
    <property type="match status" value="1"/>
</dbReference>
<dbReference type="InterPro" id="IPR001789">
    <property type="entry name" value="Sig_transdc_resp-reg_receiver"/>
</dbReference>
<dbReference type="RefSeq" id="WP_013460489.1">
    <property type="nucleotide sequence ID" value="NC_014762.1"/>
</dbReference>
<dbReference type="GO" id="GO:0000156">
    <property type="term" value="F:phosphorelay response regulator activity"/>
    <property type="evidence" value="ECO:0007669"/>
    <property type="project" value="TreeGrafter"/>
</dbReference>
<dbReference type="eggNOG" id="COG4753">
    <property type="taxonomic scope" value="Bacteria"/>
</dbReference>
<dbReference type="PANTHER" id="PTHR45526:SF1">
    <property type="entry name" value="TRANSCRIPTIONAL REGULATORY PROTEIN DCUR-RELATED"/>
    <property type="match status" value="1"/>
</dbReference>
<feature type="domain" description="Response regulatory" evidence="2">
    <location>
        <begin position="18"/>
        <end position="132"/>
    </location>
</feature>
<evidence type="ECO:0000259" key="2">
    <source>
        <dbReference type="PROSITE" id="PS50110"/>
    </source>
</evidence>
<dbReference type="PROSITE" id="PS50110">
    <property type="entry name" value="RESPONSE_REGULATORY"/>
    <property type="match status" value="1"/>
</dbReference>
<proteinExistence type="predicted"/>
<dbReference type="STRING" id="709032.Sulku_1631"/>
<dbReference type="EMBL" id="CP002355">
    <property type="protein sequence ID" value="ADR34292.1"/>
    <property type="molecule type" value="Genomic_DNA"/>
</dbReference>
<protein>
    <submittedName>
        <fullName evidence="3">Response regulator receiver protein</fullName>
    </submittedName>
</protein>
<feature type="modified residue" description="4-aspartylphosphate" evidence="1">
    <location>
        <position position="67"/>
    </location>
</feature>
<dbReference type="PANTHER" id="PTHR45526">
    <property type="entry name" value="TRANSCRIPTIONAL REGULATORY PROTEIN DPIA"/>
    <property type="match status" value="1"/>
</dbReference>
<dbReference type="Gene3D" id="3.40.50.2300">
    <property type="match status" value="1"/>
</dbReference>
<name>E4U0H5_SULKY</name>
<evidence type="ECO:0000256" key="1">
    <source>
        <dbReference type="PROSITE-ProRule" id="PRU00169"/>
    </source>
</evidence>
<organism evidence="3 4">
    <name type="scientific">Sulfuricurvum kujiense (strain ATCC BAA-921 / DSM 16994 / JCM 11577 / YK-1)</name>
    <dbReference type="NCBI Taxonomy" id="709032"/>
    <lineage>
        <taxon>Bacteria</taxon>
        <taxon>Pseudomonadati</taxon>
        <taxon>Campylobacterota</taxon>
        <taxon>Epsilonproteobacteria</taxon>
        <taxon>Campylobacterales</taxon>
        <taxon>Sulfurimonadaceae</taxon>
        <taxon>Sulfuricurvum</taxon>
    </lineage>
</organism>
<keyword evidence="1" id="KW-0597">Phosphoprotein</keyword>
<gene>
    <name evidence="3" type="ordered locus">Sulku_1631</name>
</gene>
<keyword evidence="4" id="KW-1185">Reference proteome</keyword>
<evidence type="ECO:0000313" key="4">
    <source>
        <dbReference type="Proteomes" id="UP000008721"/>
    </source>
</evidence>
<dbReference type="HOGENOM" id="CLU_544794_0_0_7"/>
<dbReference type="KEGG" id="sku:Sulku_1631"/>
<dbReference type="AlphaFoldDB" id="E4U0H5"/>
<dbReference type="InterPro" id="IPR051271">
    <property type="entry name" value="2C-system_Tx_regulators"/>
</dbReference>
<evidence type="ECO:0000313" key="3">
    <source>
        <dbReference type="EMBL" id="ADR34292.1"/>
    </source>
</evidence>
<dbReference type="SMART" id="SM00448">
    <property type="entry name" value="REC"/>
    <property type="match status" value="1"/>
</dbReference>
<dbReference type="CDD" id="cd17536">
    <property type="entry name" value="REC_YesN-like"/>
    <property type="match status" value="1"/>
</dbReference>